<name>A0ABV4BVK2_9MYCO</name>
<gene>
    <name evidence="2" type="ORF">AB8998_02795</name>
</gene>
<keyword evidence="3" id="KW-1185">Reference proteome</keyword>
<feature type="domain" description="CHAD" evidence="1">
    <location>
        <begin position="5"/>
        <end position="104"/>
    </location>
</feature>
<dbReference type="InterPro" id="IPR007899">
    <property type="entry name" value="CHAD_dom"/>
</dbReference>
<dbReference type="InterPro" id="IPR038186">
    <property type="entry name" value="CHAD_dom_sf"/>
</dbReference>
<reference evidence="2 3" key="1">
    <citation type="submission" date="2024-08" db="EMBL/GenBank/DDBJ databases">
        <title>Mycobacterium servetensis sp. nov., a novel rapid-growing mycobacterial species recovered from a human patient in Zaragoza, Spain.</title>
        <authorList>
            <person name="Tristancho-Baro A.I."/>
            <person name="Buenestado-Serrano S."/>
            <person name="Garcia De Viedma D."/>
            <person name="Milagro-Beamonte A."/>
            <person name="Burillo N."/>
            <person name="Sanz S."/>
            <person name="Lopez-Calleja A.I."/>
            <person name="Penas-Utrilla D."/>
            <person name="Guardingo M."/>
            <person name="Garcia M.J."/>
            <person name="Vinuelas-Bayon J."/>
        </authorList>
    </citation>
    <scope>NUCLEOTIDE SEQUENCE [LARGE SCALE GENOMIC DNA]</scope>
    <source>
        <strain evidence="3">HUMS_12744610</strain>
    </source>
</reference>
<dbReference type="EMBL" id="JBGEDP010000001">
    <property type="protein sequence ID" value="MEY8014058.1"/>
    <property type="molecule type" value="Genomic_DNA"/>
</dbReference>
<protein>
    <submittedName>
        <fullName evidence="2">CHAD domain-containing protein</fullName>
    </submittedName>
</protein>
<sequence>MGDMDPELRWFASLPGEVRGCQVQRNRFIAAVDGLPRKLVLWPVKSRIRKDLHAAERPARKAATAAMKSQRYAILAVLRRWAAAPPNCAGPGQAEACEANHRALQAHPEPARRAS</sequence>
<dbReference type="Pfam" id="PF05235">
    <property type="entry name" value="CHAD"/>
    <property type="match status" value="1"/>
</dbReference>
<evidence type="ECO:0000313" key="2">
    <source>
        <dbReference type="EMBL" id="MEY8014058.1"/>
    </source>
</evidence>
<comment type="caution">
    <text evidence="2">The sequence shown here is derived from an EMBL/GenBank/DDBJ whole genome shotgun (WGS) entry which is preliminary data.</text>
</comment>
<proteinExistence type="predicted"/>
<dbReference type="Proteomes" id="UP001564760">
    <property type="component" value="Unassembled WGS sequence"/>
</dbReference>
<evidence type="ECO:0000313" key="3">
    <source>
        <dbReference type="Proteomes" id="UP001564760"/>
    </source>
</evidence>
<dbReference type="Gene3D" id="1.40.20.10">
    <property type="entry name" value="CHAD domain"/>
    <property type="match status" value="1"/>
</dbReference>
<organism evidence="2 3">
    <name type="scientific">Mycobacterium servetii</name>
    <dbReference type="NCBI Taxonomy" id="3237418"/>
    <lineage>
        <taxon>Bacteria</taxon>
        <taxon>Bacillati</taxon>
        <taxon>Actinomycetota</taxon>
        <taxon>Actinomycetes</taxon>
        <taxon>Mycobacteriales</taxon>
        <taxon>Mycobacteriaceae</taxon>
        <taxon>Mycobacterium</taxon>
    </lineage>
</organism>
<dbReference type="RefSeq" id="WP_369741405.1">
    <property type="nucleotide sequence ID" value="NZ_JBGEDP010000001.1"/>
</dbReference>
<accession>A0ABV4BVK2</accession>
<evidence type="ECO:0000259" key="1">
    <source>
        <dbReference type="Pfam" id="PF05235"/>
    </source>
</evidence>